<feature type="region of interest" description="Disordered" evidence="2">
    <location>
        <begin position="155"/>
        <end position="178"/>
    </location>
</feature>
<proteinExistence type="predicted"/>
<comment type="caution">
    <text evidence="3">The sequence shown here is derived from an EMBL/GenBank/DDBJ whole genome shotgun (WGS) entry which is preliminary data.</text>
</comment>
<reference evidence="3 4" key="1">
    <citation type="journal article" date="2018" name="BMC Genomics">
        <title>Genomic comparison of Trypanosoma conorhini and Trypanosoma rangeli to Trypanosoma cruzi strains of high and low virulence.</title>
        <authorList>
            <person name="Bradwell K.R."/>
            <person name="Koparde V.N."/>
            <person name="Matveyev A.V."/>
            <person name="Serrano M.G."/>
            <person name="Alves J.M."/>
            <person name="Parikh H."/>
            <person name="Huang B."/>
            <person name="Lee V."/>
            <person name="Espinosa-Alvarez O."/>
            <person name="Ortiz P.A."/>
            <person name="Costa-Martins A.G."/>
            <person name="Teixeira M.M."/>
            <person name="Buck G.A."/>
        </authorList>
    </citation>
    <scope>NUCLEOTIDE SEQUENCE [LARGE SCALE GENOMIC DNA]</scope>
    <source>
        <strain evidence="3 4">025E</strain>
    </source>
</reference>
<name>A0A422P9K7_9TRYP</name>
<dbReference type="OrthoDB" id="241781at2759"/>
<evidence type="ECO:0000313" key="4">
    <source>
        <dbReference type="Proteomes" id="UP000284403"/>
    </source>
</evidence>
<accession>A0A422P9K7</accession>
<evidence type="ECO:0000256" key="1">
    <source>
        <dbReference type="SAM" id="Coils"/>
    </source>
</evidence>
<keyword evidence="1" id="KW-0175">Coiled coil</keyword>
<evidence type="ECO:0000313" key="3">
    <source>
        <dbReference type="EMBL" id="RNF14409.1"/>
    </source>
</evidence>
<feature type="compositionally biased region" description="Low complexity" evidence="2">
    <location>
        <begin position="276"/>
        <end position="289"/>
    </location>
</feature>
<organism evidence="3 4">
    <name type="scientific">Trypanosoma conorhini</name>
    <dbReference type="NCBI Taxonomy" id="83891"/>
    <lineage>
        <taxon>Eukaryota</taxon>
        <taxon>Discoba</taxon>
        <taxon>Euglenozoa</taxon>
        <taxon>Kinetoplastea</taxon>
        <taxon>Metakinetoplastina</taxon>
        <taxon>Trypanosomatida</taxon>
        <taxon>Trypanosomatidae</taxon>
        <taxon>Trypanosoma</taxon>
    </lineage>
</organism>
<dbReference type="Proteomes" id="UP000284403">
    <property type="component" value="Unassembled WGS sequence"/>
</dbReference>
<feature type="region of interest" description="Disordered" evidence="2">
    <location>
        <begin position="274"/>
        <end position="304"/>
    </location>
</feature>
<dbReference type="RefSeq" id="XP_029227138.1">
    <property type="nucleotide sequence ID" value="XM_029372741.1"/>
</dbReference>
<evidence type="ECO:0000256" key="2">
    <source>
        <dbReference type="SAM" id="MobiDB-lite"/>
    </source>
</evidence>
<dbReference type="AlphaFoldDB" id="A0A422P9K7"/>
<keyword evidence="4" id="KW-1185">Reference proteome</keyword>
<dbReference type="GeneID" id="40319462"/>
<sequence>MPSGGGLDAAGEPQRPHSAAFWAEMEAQSKKSLELKVKIETFCRRWCPGQTHLVPFLAVEFCGREEELEALLLAMYGHSLAEAPRASGDAAKEEEETPPPSVAASVAAATATATAACHSDSSFMKQAVALSSFFGLGRHFVPAVYAQTKHTQDRRRNSWGVWRPKDEQEGAAGSLEKEEELSIEQTVLFEVLATLFPDFLCEAMEEGNQRTAFLAKRLATFLAFHEPDSSVRKYFASHNNGTDVGNMLRSMFVQHYASLIKEYAVTDLSPDDLDELASPSSSSVVSVESAGGGEDAESRRRRTKTRLRDWAAEYGLSACFPPIPSRSCPELHDVAVDTGELTAAEKMGLVKSRLSRTERGTMTQAQLTNCGVGCFPAATRRLYGVGRPLLGGARNVAHTAATQWRQNWVTDPGEYTPPTSSIVLETSSCQKCRFLEAQLTEAKAALQHVYSMAVANEEKQFDNEASYYAKQEQFLSLAAALGVDGSSLNNTVPLHLLQTFHECVNCKDLRLHIKSLEQKLRESYDNHRELLVKMRRGQLSPPPHLRVILPSVGGMERRSVSTMTELTGEELDTFVGYMFLESL</sequence>
<gene>
    <name evidence="3" type="ORF">Tco025E_05851</name>
</gene>
<protein>
    <submittedName>
        <fullName evidence="3">Uncharacterized protein</fullName>
    </submittedName>
</protein>
<dbReference type="EMBL" id="MKKU01000365">
    <property type="protein sequence ID" value="RNF14409.1"/>
    <property type="molecule type" value="Genomic_DNA"/>
</dbReference>
<feature type="coiled-coil region" evidence="1">
    <location>
        <begin position="506"/>
        <end position="533"/>
    </location>
</feature>